<feature type="transmembrane region" description="Helical" evidence="1">
    <location>
        <begin position="35"/>
        <end position="54"/>
    </location>
</feature>
<name>A0A5E6P359_PSEFL</name>
<feature type="transmembrane region" description="Helical" evidence="1">
    <location>
        <begin position="9"/>
        <end position="29"/>
    </location>
</feature>
<dbReference type="Proteomes" id="UP000326953">
    <property type="component" value="Unassembled WGS sequence"/>
</dbReference>
<evidence type="ECO:0000256" key="1">
    <source>
        <dbReference type="SAM" id="Phobius"/>
    </source>
</evidence>
<protein>
    <submittedName>
        <fullName evidence="2">Uncharacterized protein</fullName>
    </submittedName>
</protein>
<organism evidence="2 4">
    <name type="scientific">Pseudomonas fluorescens</name>
    <dbReference type="NCBI Taxonomy" id="294"/>
    <lineage>
        <taxon>Bacteria</taxon>
        <taxon>Pseudomonadati</taxon>
        <taxon>Pseudomonadota</taxon>
        <taxon>Gammaproteobacteria</taxon>
        <taxon>Pseudomonadales</taxon>
        <taxon>Pseudomonadaceae</taxon>
        <taxon>Pseudomonas</taxon>
    </lineage>
</organism>
<dbReference type="EMBL" id="CABVHK010000001">
    <property type="protein sequence ID" value="VVM36204.1"/>
    <property type="molecule type" value="Genomic_DNA"/>
</dbReference>
<proteinExistence type="predicted"/>
<accession>A0A5E6P359</accession>
<keyword evidence="1" id="KW-0472">Membrane</keyword>
<keyword evidence="1" id="KW-1133">Transmembrane helix</keyword>
<evidence type="ECO:0000313" key="2">
    <source>
        <dbReference type="EMBL" id="VVM36204.1"/>
    </source>
</evidence>
<evidence type="ECO:0000313" key="4">
    <source>
        <dbReference type="Proteomes" id="UP000326953"/>
    </source>
</evidence>
<sequence length="58" mass="6352">MEKALRNPMFLCGIPLTVCGFCFGLTGLISEGTFAYVAPGLLIPGLAFMLIGWMQRRQ</sequence>
<keyword evidence="1" id="KW-0812">Transmembrane</keyword>
<gene>
    <name evidence="2" type="ORF">PS662_00045</name>
    <name evidence="3" type="ORF">PS662_03082</name>
</gene>
<reference evidence="2 4" key="1">
    <citation type="submission" date="2019-09" db="EMBL/GenBank/DDBJ databases">
        <authorList>
            <person name="Chandra G."/>
            <person name="Truman W A."/>
        </authorList>
    </citation>
    <scope>NUCLEOTIDE SEQUENCE [LARGE SCALE GENOMIC DNA]</scope>
    <source>
        <strain evidence="2">PS662</strain>
    </source>
</reference>
<dbReference type="EMBL" id="CABVHK010000009">
    <property type="protein sequence ID" value="VVM95908.1"/>
    <property type="molecule type" value="Genomic_DNA"/>
</dbReference>
<evidence type="ECO:0000313" key="3">
    <source>
        <dbReference type="EMBL" id="VVM95908.1"/>
    </source>
</evidence>
<dbReference type="AlphaFoldDB" id="A0A5E6P359"/>